<sequence length="67" mass="7938">MINNKIAFSIITKVNCFDLRYKLQNPLAGIHKKINKKFKLTMPSVLSTLLLFILLLLLRQFYLDKIW</sequence>
<evidence type="ECO:0000313" key="3">
    <source>
        <dbReference type="Proteomes" id="UP000019202"/>
    </source>
</evidence>
<protein>
    <submittedName>
        <fullName evidence="2">Uncharacterized protein</fullName>
    </submittedName>
</protein>
<evidence type="ECO:0000256" key="1">
    <source>
        <dbReference type="SAM" id="Phobius"/>
    </source>
</evidence>
<comment type="caution">
    <text evidence="2">The sequence shown here is derived from an EMBL/GenBank/DDBJ whole genome shotgun (WGS) entry which is preliminary data.</text>
</comment>
<dbReference type="Proteomes" id="UP000019202">
    <property type="component" value="Unassembled WGS sequence"/>
</dbReference>
<dbReference type="AlphaFoldDB" id="W1J0J3"/>
<evidence type="ECO:0000313" key="2">
    <source>
        <dbReference type="EMBL" id="CDL84244.1"/>
    </source>
</evidence>
<name>W1J0J3_9GAMM</name>
<keyword evidence="1" id="KW-0812">Transmembrane</keyword>
<reference evidence="2" key="1">
    <citation type="submission" date="2013-11" db="EMBL/GenBank/DDBJ databases">
        <title>Draft genome sequence and annotation of the entomopathogenic bacteria, Xenorhabdus cabanillasi strain JM26 and Xenorhabdus szentirmai strain DSM 16338.</title>
        <authorList>
            <person name="Gualtieri M."/>
            <person name="Ogier J.C."/>
            <person name="Pages S."/>
            <person name="Givaudan A."/>
            <person name="Gaudriault S."/>
        </authorList>
    </citation>
    <scope>NUCLEOTIDE SEQUENCE [LARGE SCALE GENOMIC DNA]</scope>
    <source>
        <strain evidence="2">DSM 16338</strain>
    </source>
</reference>
<organism evidence="2 3">
    <name type="scientific">Xenorhabdus szentirmaii DSM 16338</name>
    <dbReference type="NCBI Taxonomy" id="1427518"/>
    <lineage>
        <taxon>Bacteria</taxon>
        <taxon>Pseudomonadati</taxon>
        <taxon>Pseudomonadota</taxon>
        <taxon>Gammaproteobacteria</taxon>
        <taxon>Enterobacterales</taxon>
        <taxon>Morganellaceae</taxon>
        <taxon>Xenorhabdus</taxon>
    </lineage>
</organism>
<keyword evidence="1" id="KW-0472">Membrane</keyword>
<gene>
    <name evidence="2" type="ORF">XSR1_420010</name>
</gene>
<dbReference type="STRING" id="1427518.XSR1_420010"/>
<keyword evidence="3" id="KW-1185">Reference proteome</keyword>
<feature type="transmembrane region" description="Helical" evidence="1">
    <location>
        <begin position="40"/>
        <end position="62"/>
    </location>
</feature>
<keyword evidence="1" id="KW-1133">Transmembrane helix</keyword>
<dbReference type="EMBL" id="CBXF010000102">
    <property type="protein sequence ID" value="CDL84244.1"/>
    <property type="molecule type" value="Genomic_DNA"/>
</dbReference>
<proteinExistence type="predicted"/>
<accession>W1J0J3</accession>